<evidence type="ECO:0000256" key="2">
    <source>
        <dbReference type="ARBA" id="ARBA00009580"/>
    </source>
</evidence>
<keyword evidence="5 12" id="KW-0378">Hydrolase</keyword>
<dbReference type="InterPro" id="IPR016130">
    <property type="entry name" value="Tyr_Pase_AS"/>
</dbReference>
<dbReference type="Gene3D" id="3.90.190.10">
    <property type="entry name" value="Protein tyrosine phosphatase superfamily"/>
    <property type="match status" value="1"/>
</dbReference>
<dbReference type="InterPro" id="IPR014876">
    <property type="entry name" value="DEK_C"/>
</dbReference>
<dbReference type="PROSITE" id="PS51998">
    <property type="entry name" value="DEK_C"/>
    <property type="match status" value="1"/>
</dbReference>
<dbReference type="OrthoDB" id="5779068at2759"/>
<organism evidence="12 13">
    <name type="scientific">Brachionus plicatilis</name>
    <name type="common">Marine rotifer</name>
    <name type="synonym">Brachionus muelleri</name>
    <dbReference type="NCBI Taxonomy" id="10195"/>
    <lineage>
        <taxon>Eukaryota</taxon>
        <taxon>Metazoa</taxon>
        <taxon>Spiralia</taxon>
        <taxon>Gnathifera</taxon>
        <taxon>Rotifera</taxon>
        <taxon>Eurotatoria</taxon>
        <taxon>Monogononta</taxon>
        <taxon>Pseudotrocha</taxon>
        <taxon>Ploima</taxon>
        <taxon>Brachionidae</taxon>
        <taxon>Brachionus</taxon>
    </lineage>
</organism>
<evidence type="ECO:0000259" key="9">
    <source>
        <dbReference type="PROSITE" id="PS50054"/>
    </source>
</evidence>
<dbReference type="Proteomes" id="UP000276133">
    <property type="component" value="Unassembled WGS sequence"/>
</dbReference>
<accession>A0A3M7T1A9</accession>
<dbReference type="InterPro" id="IPR043587">
    <property type="entry name" value="Phosphatase_SSH-like"/>
</dbReference>
<dbReference type="InterPro" id="IPR043588">
    <property type="entry name" value="SSH-N"/>
</dbReference>
<dbReference type="AlphaFoldDB" id="A0A3M7T1A9"/>
<reference evidence="12 13" key="1">
    <citation type="journal article" date="2018" name="Sci. Rep.">
        <title>Genomic signatures of local adaptation to the degree of environmental predictability in rotifers.</title>
        <authorList>
            <person name="Franch-Gras L."/>
            <person name="Hahn C."/>
            <person name="Garcia-Roger E.M."/>
            <person name="Carmona M.J."/>
            <person name="Serra M."/>
            <person name="Gomez A."/>
        </authorList>
    </citation>
    <scope>NUCLEOTIDE SEQUENCE [LARGE SCALE GENOMIC DNA]</scope>
    <source>
        <strain evidence="12">HYR1</strain>
    </source>
</reference>
<evidence type="ECO:0000256" key="5">
    <source>
        <dbReference type="ARBA" id="ARBA00022801"/>
    </source>
</evidence>
<comment type="subcellular location">
    <subcellularLocation>
        <location evidence="1">Cytoplasm</location>
        <location evidence="1">Cytoskeleton</location>
    </subcellularLocation>
</comment>
<dbReference type="PANTHER" id="PTHR45864">
    <property type="entry name" value="SLINGSHOT PROTEIN PHOSPHATASE HOMOLOG"/>
    <property type="match status" value="1"/>
</dbReference>
<dbReference type="GO" id="GO:0005856">
    <property type="term" value="C:cytoskeleton"/>
    <property type="evidence" value="ECO:0007669"/>
    <property type="project" value="UniProtKB-SubCell"/>
</dbReference>
<dbReference type="InterPro" id="IPR000387">
    <property type="entry name" value="Tyr_Pase_dom"/>
</dbReference>
<dbReference type="STRING" id="10195.A0A3M7T1A9"/>
<dbReference type="InterPro" id="IPR020422">
    <property type="entry name" value="TYR_PHOSPHATASE_DUAL_dom"/>
</dbReference>
<feature type="domain" description="DEK-C" evidence="11">
    <location>
        <begin position="418"/>
        <end position="475"/>
    </location>
</feature>
<dbReference type="SUPFAM" id="SSF52799">
    <property type="entry name" value="(Phosphotyrosine protein) phosphatases II"/>
    <property type="match status" value="1"/>
</dbReference>
<sequence>MSLVTVQRSPETSKAKDDLALAKKKLTNPCSSAQTLSKARPIKLESKNELKNKSMSSISTFTFHLKTPNETKRCSVHIDEFPFNFNDLKALYTRASAQNFSRTSNSSTMPMKKSLKNFKNSPFQNRLSLNLKTKSDYFDSCDMAKAAKTESNLICRHLTEKYFVVKDAALILPRRSTKFSSSQNISTESDNSSPSSPATGDILIHLQSMISLIRPCDTIILAVKLSSYVQEKNRYLVIVETSNKNGEVNEERVIIGLDLIPQDSAETKSFSCSVGLVLPIYANCEISLDGDGGFKFKSHHTTHIFKPVSIQAMWSAYQYLHRAFESARKSKYYPLSSSSSSSSASSPSFNTNSAEFMFSLIEQDQDHDMIKYYSFLINKNRVEQQSINEWYQKEERSAQREDFTTPYFDSLLLCKEQEEIGLKIKEKLREIMMSSKDDYGSMSSIYIRELLERELQLKLDDFKRFIDATIFQFYNQLVECATKILDYLYLGTEWNASNYDSLVNDRVTHILNVSSEVDNFFPDAFKYLNIRVLDIDETDLLKEFDRTFKFIQEAKDQNTACFVHCKMGVSRSASVVIAYLMKEQDYTFEQALSFTKQKRPCVNPNEGFRTQLRTYESILNAHKSKYNLFKPTLQVLSASLVSDEQKTDIFEAFPQQGVSVKEAVNKIKSMSSLDQLNSSSTVHAPVSPCKILDSGSPPSACSKLFTLSPSEFQESKLATEETKIMEDTPQIEKNKNHQVVMRNVQTCPGRMKTESFVKRLAKEINTDYLDTYEVHFSISNENLEKSHVPIGTVKRQVESINITSRPIEYDLVRHSTFEFEKLDQRTDQQPQQTTSPDSKRFKCEFLRLIKSEFNKVSCEDNIGALNRLSEFNRSKKLFEKLELEKEDKLKKDTLKNTSRHSKMNATLS</sequence>
<dbReference type="Pfam" id="PF00782">
    <property type="entry name" value="DSPc"/>
    <property type="match status" value="1"/>
</dbReference>
<feature type="domain" description="Tyrosine specific protein phosphatases" evidence="10">
    <location>
        <begin position="542"/>
        <end position="600"/>
    </location>
</feature>
<dbReference type="GO" id="GO:0004722">
    <property type="term" value="F:protein serine/threonine phosphatase activity"/>
    <property type="evidence" value="ECO:0007669"/>
    <property type="project" value="UniProtKB-EC"/>
</dbReference>
<evidence type="ECO:0000256" key="1">
    <source>
        <dbReference type="ARBA" id="ARBA00004245"/>
    </source>
</evidence>
<evidence type="ECO:0000256" key="4">
    <source>
        <dbReference type="ARBA" id="ARBA00022490"/>
    </source>
</evidence>
<feature type="domain" description="Tyrosine-protein phosphatase" evidence="9">
    <location>
        <begin position="479"/>
        <end position="621"/>
    </location>
</feature>
<dbReference type="GO" id="GO:0030837">
    <property type="term" value="P:negative regulation of actin filament polymerization"/>
    <property type="evidence" value="ECO:0007669"/>
    <property type="project" value="InterPro"/>
</dbReference>
<comment type="catalytic activity">
    <reaction evidence="8">
        <text>O-phospho-L-threonyl-[protein] + H2O = L-threonyl-[protein] + phosphate</text>
        <dbReference type="Rhea" id="RHEA:47004"/>
        <dbReference type="Rhea" id="RHEA-COMP:11060"/>
        <dbReference type="Rhea" id="RHEA-COMP:11605"/>
        <dbReference type="ChEBI" id="CHEBI:15377"/>
        <dbReference type="ChEBI" id="CHEBI:30013"/>
        <dbReference type="ChEBI" id="CHEBI:43474"/>
        <dbReference type="ChEBI" id="CHEBI:61977"/>
        <dbReference type="EC" id="3.1.3.16"/>
    </reaction>
</comment>
<evidence type="ECO:0000256" key="8">
    <source>
        <dbReference type="ARBA" id="ARBA00048336"/>
    </source>
</evidence>
<dbReference type="FunFam" id="3.90.190.10:FF:000004">
    <property type="entry name" value="Protein phosphatase Slingshot homolog 2"/>
    <property type="match status" value="1"/>
</dbReference>
<dbReference type="PROSITE" id="PS00383">
    <property type="entry name" value="TYR_PHOSPHATASE_1"/>
    <property type="match status" value="1"/>
</dbReference>
<dbReference type="PROSITE" id="PS50054">
    <property type="entry name" value="TYR_PHOSPHATASE_DUAL"/>
    <property type="match status" value="1"/>
</dbReference>
<dbReference type="PROSITE" id="PS50056">
    <property type="entry name" value="TYR_PHOSPHATASE_2"/>
    <property type="match status" value="1"/>
</dbReference>
<dbReference type="SMART" id="SM00195">
    <property type="entry name" value="DSPc"/>
    <property type="match status" value="1"/>
</dbReference>
<dbReference type="InterPro" id="IPR000340">
    <property type="entry name" value="Dual-sp_phosphatase_cat-dom"/>
</dbReference>
<keyword evidence="6" id="KW-0904">Protein phosphatase</keyword>
<dbReference type="GO" id="GO:0003779">
    <property type="term" value="F:actin binding"/>
    <property type="evidence" value="ECO:0007669"/>
    <property type="project" value="InterPro"/>
</dbReference>
<comment type="similarity">
    <text evidence="2">Belongs to the protein-tyrosine phosphatase family.</text>
</comment>
<keyword evidence="7" id="KW-0206">Cytoskeleton</keyword>
<dbReference type="EC" id="3.1.3.16" evidence="3"/>
<dbReference type="EMBL" id="REGN01000478">
    <property type="protein sequence ID" value="RNA41618.1"/>
    <property type="molecule type" value="Genomic_DNA"/>
</dbReference>
<keyword evidence="13" id="KW-1185">Reference proteome</keyword>
<proteinExistence type="inferred from homology"/>
<evidence type="ECO:0000256" key="3">
    <source>
        <dbReference type="ARBA" id="ARBA00013081"/>
    </source>
</evidence>
<evidence type="ECO:0000259" key="10">
    <source>
        <dbReference type="PROSITE" id="PS50056"/>
    </source>
</evidence>
<dbReference type="Pfam" id="PF23040">
    <property type="entry name" value="PH_SSH1-like_1st"/>
    <property type="match status" value="1"/>
</dbReference>
<dbReference type="PANTHER" id="PTHR45864:SF2">
    <property type="entry name" value="PROTEIN PHOSPHATASE SLINGSHOT"/>
    <property type="match status" value="1"/>
</dbReference>
<evidence type="ECO:0000313" key="12">
    <source>
        <dbReference type="EMBL" id="RNA41618.1"/>
    </source>
</evidence>
<name>A0A3M7T1A9_BRAPC</name>
<protein>
    <recommendedName>
        <fullName evidence="3">protein-serine/threonine phosphatase</fullName>
        <ecNumber evidence="3">3.1.3.16</ecNumber>
    </recommendedName>
</protein>
<keyword evidence="4" id="KW-0963">Cytoplasm</keyword>
<evidence type="ECO:0000313" key="13">
    <source>
        <dbReference type="Proteomes" id="UP000276133"/>
    </source>
</evidence>
<comment type="caution">
    <text evidence="12">The sequence shown here is derived from an EMBL/GenBank/DDBJ whole genome shotgun (WGS) entry which is preliminary data.</text>
</comment>
<evidence type="ECO:0000256" key="7">
    <source>
        <dbReference type="ARBA" id="ARBA00023212"/>
    </source>
</evidence>
<evidence type="ECO:0000259" key="11">
    <source>
        <dbReference type="PROSITE" id="PS51998"/>
    </source>
</evidence>
<evidence type="ECO:0000256" key="6">
    <source>
        <dbReference type="ARBA" id="ARBA00022912"/>
    </source>
</evidence>
<dbReference type="InterPro" id="IPR029021">
    <property type="entry name" value="Prot-tyrosine_phosphatase-like"/>
</dbReference>
<gene>
    <name evidence="12" type="ORF">BpHYR1_003989</name>
</gene>
<dbReference type="Pfam" id="PF08766">
    <property type="entry name" value="DEK_C"/>
    <property type="match status" value="1"/>
</dbReference>